<evidence type="ECO:0000259" key="5">
    <source>
        <dbReference type="PROSITE" id="PS50887"/>
    </source>
</evidence>
<dbReference type="Proteomes" id="UP001172778">
    <property type="component" value="Unassembled WGS sequence"/>
</dbReference>
<evidence type="ECO:0000256" key="2">
    <source>
        <dbReference type="ARBA" id="ARBA00034247"/>
    </source>
</evidence>
<dbReference type="InterPro" id="IPR003660">
    <property type="entry name" value="HAMP_dom"/>
</dbReference>
<dbReference type="PANTHER" id="PTHR45138">
    <property type="entry name" value="REGULATORY COMPONENTS OF SENSORY TRANSDUCTION SYSTEM"/>
    <property type="match status" value="1"/>
</dbReference>
<dbReference type="EMBL" id="JARRAF010000007">
    <property type="protein sequence ID" value="MDK2123935.1"/>
    <property type="molecule type" value="Genomic_DNA"/>
</dbReference>
<feature type="transmembrane region" description="Helical" evidence="3">
    <location>
        <begin position="277"/>
        <end position="304"/>
    </location>
</feature>
<gene>
    <name evidence="6" type="ORF">PZA18_07715</name>
</gene>
<name>A0ABT7DV40_9NEIS</name>
<dbReference type="SUPFAM" id="SSF55073">
    <property type="entry name" value="Nucleotide cyclase"/>
    <property type="match status" value="1"/>
</dbReference>
<feature type="domain" description="GGDEF" evidence="5">
    <location>
        <begin position="391"/>
        <end position="528"/>
    </location>
</feature>
<dbReference type="RefSeq" id="WP_284100245.1">
    <property type="nucleotide sequence ID" value="NZ_JARRAF010000007.1"/>
</dbReference>
<dbReference type="InterPro" id="IPR007892">
    <property type="entry name" value="CHASE4"/>
</dbReference>
<dbReference type="Gene3D" id="3.30.70.270">
    <property type="match status" value="1"/>
</dbReference>
<protein>
    <recommendedName>
        <fullName evidence="1">diguanylate cyclase</fullName>
        <ecNumber evidence="1">2.7.7.65</ecNumber>
    </recommendedName>
</protein>
<keyword evidence="6" id="KW-0548">Nucleotidyltransferase</keyword>
<dbReference type="Pfam" id="PF00672">
    <property type="entry name" value="HAMP"/>
    <property type="match status" value="1"/>
</dbReference>
<dbReference type="Pfam" id="PF05228">
    <property type="entry name" value="CHASE4"/>
    <property type="match status" value="1"/>
</dbReference>
<feature type="domain" description="HAMP" evidence="4">
    <location>
        <begin position="302"/>
        <end position="355"/>
    </location>
</feature>
<comment type="catalytic activity">
    <reaction evidence="2">
        <text>2 GTP = 3',3'-c-di-GMP + 2 diphosphate</text>
        <dbReference type="Rhea" id="RHEA:24898"/>
        <dbReference type="ChEBI" id="CHEBI:33019"/>
        <dbReference type="ChEBI" id="CHEBI:37565"/>
        <dbReference type="ChEBI" id="CHEBI:58805"/>
        <dbReference type="EC" id="2.7.7.65"/>
    </reaction>
</comment>
<evidence type="ECO:0000259" key="4">
    <source>
        <dbReference type="PROSITE" id="PS50885"/>
    </source>
</evidence>
<evidence type="ECO:0000256" key="1">
    <source>
        <dbReference type="ARBA" id="ARBA00012528"/>
    </source>
</evidence>
<dbReference type="NCBIfam" id="TIGR00254">
    <property type="entry name" value="GGDEF"/>
    <property type="match status" value="1"/>
</dbReference>
<dbReference type="InterPro" id="IPR029787">
    <property type="entry name" value="Nucleotide_cyclase"/>
</dbReference>
<dbReference type="SMART" id="SM00304">
    <property type="entry name" value="HAMP"/>
    <property type="match status" value="1"/>
</dbReference>
<keyword evidence="7" id="KW-1185">Reference proteome</keyword>
<dbReference type="SMART" id="SM00267">
    <property type="entry name" value="GGDEF"/>
    <property type="match status" value="1"/>
</dbReference>
<comment type="caution">
    <text evidence="6">The sequence shown here is derived from an EMBL/GenBank/DDBJ whole genome shotgun (WGS) entry which is preliminary data.</text>
</comment>
<dbReference type="InterPro" id="IPR000160">
    <property type="entry name" value="GGDEF_dom"/>
</dbReference>
<reference evidence="6" key="1">
    <citation type="submission" date="2023-03" db="EMBL/GenBank/DDBJ databases">
        <title>Chitinimonas shenzhenensis gen. nov., sp. nov., a novel member of family Burkholderiaceae isolated from activated sludge collected in Shen Zhen, China.</title>
        <authorList>
            <person name="Wang X."/>
        </authorList>
    </citation>
    <scope>NUCLEOTIDE SEQUENCE</scope>
    <source>
        <strain evidence="6">DQS-5</strain>
    </source>
</reference>
<keyword evidence="3" id="KW-0472">Membrane</keyword>
<dbReference type="InterPro" id="IPR043128">
    <property type="entry name" value="Rev_trsase/Diguanyl_cyclase"/>
</dbReference>
<dbReference type="GO" id="GO:0052621">
    <property type="term" value="F:diguanylate cyclase activity"/>
    <property type="evidence" value="ECO:0007669"/>
    <property type="project" value="UniProtKB-EC"/>
</dbReference>
<keyword evidence="3" id="KW-1133">Transmembrane helix</keyword>
<dbReference type="Gene3D" id="6.10.340.10">
    <property type="match status" value="1"/>
</dbReference>
<dbReference type="CDD" id="cd01949">
    <property type="entry name" value="GGDEF"/>
    <property type="match status" value="1"/>
</dbReference>
<proteinExistence type="predicted"/>
<accession>A0ABT7DV40</accession>
<evidence type="ECO:0000313" key="6">
    <source>
        <dbReference type="EMBL" id="MDK2123935.1"/>
    </source>
</evidence>
<dbReference type="PROSITE" id="PS50885">
    <property type="entry name" value="HAMP"/>
    <property type="match status" value="1"/>
</dbReference>
<sequence>MGIRGKILIWFGLLFVLLASANLYFLRQSVLPSFVELEQKSALDNVSRVVQSLDNELDHLDNLLNEWAAWDDVYNYVVTHDVNFARGNLNDDTLVTARVSLMGLYDGQGNTLFERALQLETREPQNISSLFARSSPYFKPLITDNPMANGCGVLKAAPGIFLACWRPVLRSDRTGPPHGKVLMGRLIDAQLVRRLESQTQIKFNLQFEHPASMQHGKKPDQWHGVATSNRLGNAIVDVQDRKREFVLDWHMYDALRQPTGHLVLIVPRRITLQGEEALHLALGQITASAAIAVLILLVLIHFTLIRRLSSLARTVATISRNHHWERRTGVHGRDEIGHLADSVNGLLAVIEKHVAELRDLSLVDSLTGIPNRRSFDLRLDLEIQHHHRASTTMALILIDIDHFKPYNDHYGHALGDTTLRQVAQALARSIRRSTDLIARYGGEEFVAILPHTDFAGTQLVIDKMRHAVASLSIPHAWSDTSAQVTISIGAVVGVPEDHTTSTEMIEAADNQLYCAKHGGRNKGAIGTFPTVQTARQ</sequence>
<dbReference type="PROSITE" id="PS50887">
    <property type="entry name" value="GGDEF"/>
    <property type="match status" value="1"/>
</dbReference>
<dbReference type="InterPro" id="IPR050469">
    <property type="entry name" value="Diguanylate_Cyclase"/>
</dbReference>
<dbReference type="Pfam" id="PF00990">
    <property type="entry name" value="GGDEF"/>
    <property type="match status" value="1"/>
</dbReference>
<evidence type="ECO:0000313" key="7">
    <source>
        <dbReference type="Proteomes" id="UP001172778"/>
    </source>
</evidence>
<dbReference type="PANTHER" id="PTHR45138:SF9">
    <property type="entry name" value="DIGUANYLATE CYCLASE DGCM-RELATED"/>
    <property type="match status" value="1"/>
</dbReference>
<keyword evidence="6" id="KW-0808">Transferase</keyword>
<dbReference type="EC" id="2.7.7.65" evidence="1"/>
<evidence type="ECO:0000256" key="3">
    <source>
        <dbReference type="SAM" id="Phobius"/>
    </source>
</evidence>
<organism evidence="6 7">
    <name type="scientific">Parachitinimonas caeni</name>
    <dbReference type="NCBI Taxonomy" id="3031301"/>
    <lineage>
        <taxon>Bacteria</taxon>
        <taxon>Pseudomonadati</taxon>
        <taxon>Pseudomonadota</taxon>
        <taxon>Betaproteobacteria</taxon>
        <taxon>Neisseriales</taxon>
        <taxon>Chitinibacteraceae</taxon>
        <taxon>Parachitinimonas</taxon>
    </lineage>
</organism>
<keyword evidence="3" id="KW-0812">Transmembrane</keyword>
<dbReference type="CDD" id="cd06225">
    <property type="entry name" value="HAMP"/>
    <property type="match status" value="1"/>
</dbReference>